<gene>
    <name evidence="10" type="ORF">SAMN03080610_03367</name>
</gene>
<feature type="transmembrane region" description="Helical" evidence="8">
    <location>
        <begin position="352"/>
        <end position="369"/>
    </location>
</feature>
<proteinExistence type="predicted"/>
<feature type="transmembrane region" description="Helical" evidence="8">
    <location>
        <begin position="411"/>
        <end position="432"/>
    </location>
</feature>
<dbReference type="GO" id="GO:0000030">
    <property type="term" value="F:mannosyltransferase activity"/>
    <property type="evidence" value="ECO:0007669"/>
    <property type="project" value="InterPro"/>
</dbReference>
<feature type="transmembrane region" description="Helical" evidence="8">
    <location>
        <begin position="249"/>
        <end position="271"/>
    </location>
</feature>
<evidence type="ECO:0000256" key="2">
    <source>
        <dbReference type="ARBA" id="ARBA00022475"/>
    </source>
</evidence>
<dbReference type="GO" id="GO:0016763">
    <property type="term" value="F:pentosyltransferase activity"/>
    <property type="evidence" value="ECO:0007669"/>
    <property type="project" value="TreeGrafter"/>
</dbReference>
<keyword evidence="11" id="KW-1185">Reference proteome</keyword>
<evidence type="ECO:0000256" key="6">
    <source>
        <dbReference type="ARBA" id="ARBA00022989"/>
    </source>
</evidence>
<evidence type="ECO:0000256" key="1">
    <source>
        <dbReference type="ARBA" id="ARBA00004651"/>
    </source>
</evidence>
<dbReference type="EMBL" id="FMVW01000010">
    <property type="protein sequence ID" value="SCZ45216.1"/>
    <property type="molecule type" value="Genomic_DNA"/>
</dbReference>
<dbReference type="AlphaFoldDB" id="A0A1G5P6P2"/>
<feature type="domain" description="ArnT-like N-terminal" evidence="9">
    <location>
        <begin position="50"/>
        <end position="230"/>
    </location>
</feature>
<dbReference type="Proteomes" id="UP000199347">
    <property type="component" value="Unassembled WGS sequence"/>
</dbReference>
<dbReference type="GO" id="GO:0010041">
    <property type="term" value="P:response to iron(III) ion"/>
    <property type="evidence" value="ECO:0007669"/>
    <property type="project" value="TreeGrafter"/>
</dbReference>
<evidence type="ECO:0000256" key="3">
    <source>
        <dbReference type="ARBA" id="ARBA00022676"/>
    </source>
</evidence>
<dbReference type="STRING" id="1120955.SAMN03080610_03367"/>
<evidence type="ECO:0000256" key="7">
    <source>
        <dbReference type="ARBA" id="ARBA00023136"/>
    </source>
</evidence>
<keyword evidence="6 8" id="KW-1133">Transmembrane helix</keyword>
<dbReference type="PANTHER" id="PTHR33908:SF3">
    <property type="entry name" value="UNDECAPRENYL PHOSPHATE-ALPHA-4-AMINO-4-DEOXY-L-ARABINOSE ARABINOSYL TRANSFERASE"/>
    <property type="match status" value="1"/>
</dbReference>
<dbReference type="GO" id="GO:0009103">
    <property type="term" value="P:lipopolysaccharide biosynthetic process"/>
    <property type="evidence" value="ECO:0007669"/>
    <property type="project" value="TreeGrafter"/>
</dbReference>
<evidence type="ECO:0000256" key="4">
    <source>
        <dbReference type="ARBA" id="ARBA00022679"/>
    </source>
</evidence>
<protein>
    <submittedName>
        <fullName evidence="10">4-amino-4-deoxy-L-arabinose transferase</fullName>
    </submittedName>
</protein>
<dbReference type="GO" id="GO:0005886">
    <property type="term" value="C:plasma membrane"/>
    <property type="evidence" value="ECO:0007669"/>
    <property type="project" value="UniProtKB-SubCell"/>
</dbReference>
<evidence type="ECO:0000313" key="11">
    <source>
        <dbReference type="Proteomes" id="UP000199347"/>
    </source>
</evidence>
<comment type="subcellular location">
    <subcellularLocation>
        <location evidence="1">Cell membrane</location>
        <topology evidence="1">Multi-pass membrane protein</topology>
    </subcellularLocation>
</comment>
<evidence type="ECO:0000256" key="8">
    <source>
        <dbReference type="SAM" id="Phobius"/>
    </source>
</evidence>
<dbReference type="GO" id="GO:0006493">
    <property type="term" value="P:protein O-linked glycosylation"/>
    <property type="evidence" value="ECO:0007669"/>
    <property type="project" value="InterPro"/>
</dbReference>
<keyword evidence="4 10" id="KW-0808">Transferase</keyword>
<dbReference type="InterPro" id="IPR003342">
    <property type="entry name" value="ArnT-like_N"/>
</dbReference>
<keyword evidence="2" id="KW-1003">Cell membrane</keyword>
<keyword evidence="5 8" id="KW-0812">Transmembrane</keyword>
<keyword evidence="3" id="KW-0328">Glycosyltransferase</keyword>
<dbReference type="RefSeq" id="WP_092816035.1">
    <property type="nucleotide sequence ID" value="NZ_FMVW01000010.1"/>
</dbReference>
<reference evidence="10 11" key="1">
    <citation type="submission" date="2016-10" db="EMBL/GenBank/DDBJ databases">
        <authorList>
            <person name="de Groot N.N."/>
        </authorList>
    </citation>
    <scope>NUCLEOTIDE SEQUENCE [LARGE SCALE GENOMIC DNA]</scope>
    <source>
        <strain evidence="10 11">DSM 2698</strain>
    </source>
</reference>
<dbReference type="Pfam" id="PF02366">
    <property type="entry name" value="PMT"/>
    <property type="match status" value="1"/>
</dbReference>
<feature type="transmembrane region" description="Helical" evidence="8">
    <location>
        <begin position="381"/>
        <end position="405"/>
    </location>
</feature>
<feature type="transmembrane region" description="Helical" evidence="8">
    <location>
        <begin position="20"/>
        <end position="40"/>
    </location>
</feature>
<evidence type="ECO:0000313" key="10">
    <source>
        <dbReference type="EMBL" id="SCZ45216.1"/>
    </source>
</evidence>
<feature type="transmembrane region" description="Helical" evidence="8">
    <location>
        <begin position="102"/>
        <end position="124"/>
    </location>
</feature>
<feature type="transmembrane region" description="Helical" evidence="8">
    <location>
        <begin position="297"/>
        <end position="316"/>
    </location>
</feature>
<evidence type="ECO:0000256" key="5">
    <source>
        <dbReference type="ARBA" id="ARBA00022692"/>
    </source>
</evidence>
<dbReference type="OrthoDB" id="9810951at2"/>
<sequence length="574" mass="60840">MSEAPLDARRSRLIGWPSRFAPLAGLITILVAIILFLPGLTTLPPIDRDEARFVQATKQMHESGDFVDIHFQSETRYKKPVGIYWLQAAATAPFGGADAPIWAYRIPSAVGAVLAVLATYLAGLSLFGRRAAFIGSLLMSATILLGVEARLAKTDAVLLALTVFAQAIMARAWMGGRGETEESVGLTAPPSREPLSWPLALGFWIALGAGILVKGPVIVMVCGLTLISLMIGSRSFVPLLRLRPLPGLVAMLVVTLPWFVAITLLSDGAFFGDSVGHDLLAKVASGQESHGAPPGTYLGLLFATAWPLTPFVLLALPMMVRQWRHPDIFFCLVWIVPAWLVFEAVPTKLPHYVLPLYPAFALLAGAAIARGAVLTRTSLRIIIGLLAATVPVVVAIGIVVLPLYLEKRLPAGADVAAVAAAVMGLLAARALMRGRDERAVAASILSAALLYVGAFQLAFPGLDAIRVSERVVAEAEKVSSCPNPELAATGYTEPSLVFFGGTDVVLGSSEDVAKFLAEPGCRVGLVEARRDAEFHASAAADGLTVVRRGDVSGYNYSRGRPVTVGIYETVPAAQ</sequence>
<feature type="transmembrane region" description="Helical" evidence="8">
    <location>
        <begin position="439"/>
        <end position="459"/>
    </location>
</feature>
<accession>A0A1G5P6P2</accession>
<dbReference type="PANTHER" id="PTHR33908">
    <property type="entry name" value="MANNOSYLTRANSFERASE YKCB-RELATED"/>
    <property type="match status" value="1"/>
</dbReference>
<dbReference type="InterPro" id="IPR050297">
    <property type="entry name" value="LipidA_mod_glycosyltrf_83"/>
</dbReference>
<feature type="transmembrane region" description="Helical" evidence="8">
    <location>
        <begin position="328"/>
        <end position="346"/>
    </location>
</feature>
<evidence type="ECO:0000259" key="9">
    <source>
        <dbReference type="Pfam" id="PF02366"/>
    </source>
</evidence>
<name>A0A1G5P6P2_AFIMA</name>
<organism evidence="10 11">
    <name type="scientific">Afifella marina DSM 2698</name>
    <dbReference type="NCBI Taxonomy" id="1120955"/>
    <lineage>
        <taxon>Bacteria</taxon>
        <taxon>Pseudomonadati</taxon>
        <taxon>Pseudomonadota</taxon>
        <taxon>Alphaproteobacteria</taxon>
        <taxon>Hyphomicrobiales</taxon>
        <taxon>Afifellaceae</taxon>
        <taxon>Afifella</taxon>
    </lineage>
</organism>
<keyword evidence="7 8" id="KW-0472">Membrane</keyword>
<feature type="transmembrane region" description="Helical" evidence="8">
    <location>
        <begin position="131"/>
        <end position="151"/>
    </location>
</feature>